<feature type="domain" description="DUF6537" evidence="9">
    <location>
        <begin position="947"/>
        <end position="1143"/>
    </location>
</feature>
<keyword evidence="1" id="KW-0813">Transport</keyword>
<dbReference type="GO" id="GO:0045333">
    <property type="term" value="P:cellular respiration"/>
    <property type="evidence" value="ECO:0007669"/>
    <property type="project" value="UniProtKB-ARBA"/>
</dbReference>
<dbReference type="InterPro" id="IPR051457">
    <property type="entry name" value="2-oxoacid:Fd_oxidoreductase"/>
</dbReference>
<evidence type="ECO:0000259" key="7">
    <source>
        <dbReference type="Pfam" id="PF01558"/>
    </source>
</evidence>
<evidence type="ECO:0000256" key="2">
    <source>
        <dbReference type="ARBA" id="ARBA00022485"/>
    </source>
</evidence>
<feature type="domain" description="Pyruvate/ketoisovalerate oxidoreductase catalytic" evidence="7">
    <location>
        <begin position="735"/>
        <end position="921"/>
    </location>
</feature>
<dbReference type="GO" id="GO:0030976">
    <property type="term" value="F:thiamine pyrophosphate binding"/>
    <property type="evidence" value="ECO:0007669"/>
    <property type="project" value="InterPro"/>
</dbReference>
<dbReference type="EMBL" id="CP001027">
    <property type="protein sequence ID" value="ACB68131.1"/>
    <property type="molecule type" value="Genomic_DNA"/>
</dbReference>
<gene>
    <name evidence="10" type="ordered locus">BamMC406_5688</name>
</gene>
<keyword evidence="5" id="KW-0408">Iron</keyword>
<keyword evidence="10" id="KW-0670">Pyruvate</keyword>
<dbReference type="NCBIfam" id="NF009588">
    <property type="entry name" value="PRK13029.1"/>
    <property type="match status" value="1"/>
</dbReference>
<dbReference type="GO" id="GO:0051539">
    <property type="term" value="F:4 iron, 4 sulfur cluster binding"/>
    <property type="evidence" value="ECO:0007669"/>
    <property type="project" value="UniProtKB-KW"/>
</dbReference>
<dbReference type="InterPro" id="IPR046667">
    <property type="entry name" value="DUF6537"/>
</dbReference>
<evidence type="ECO:0000313" key="10">
    <source>
        <dbReference type="EMBL" id="ACB68131.1"/>
    </source>
</evidence>
<dbReference type="Pfam" id="PF01558">
    <property type="entry name" value="POR"/>
    <property type="match status" value="1"/>
</dbReference>
<dbReference type="InterPro" id="IPR029061">
    <property type="entry name" value="THDP-binding"/>
</dbReference>
<proteinExistence type="predicted"/>
<organism evidence="10 11">
    <name type="scientific">Burkholderia ambifaria (strain MC40-6)</name>
    <dbReference type="NCBI Taxonomy" id="398577"/>
    <lineage>
        <taxon>Bacteria</taxon>
        <taxon>Pseudomonadati</taxon>
        <taxon>Pseudomonadota</taxon>
        <taxon>Betaproteobacteria</taxon>
        <taxon>Burkholderiales</taxon>
        <taxon>Burkholderiaceae</taxon>
        <taxon>Burkholderia</taxon>
        <taxon>Burkholderia cepacia complex</taxon>
    </lineage>
</organism>
<dbReference type="RefSeq" id="WP_012372062.1">
    <property type="nucleotide sequence ID" value="NC_010557.1"/>
</dbReference>
<dbReference type="Gene3D" id="3.40.920.10">
    <property type="entry name" value="Pyruvate-ferredoxin oxidoreductase, PFOR, domain III"/>
    <property type="match status" value="1"/>
</dbReference>
<feature type="domain" description="Thiamine pyrophosphate enzyme TPP-binding" evidence="8">
    <location>
        <begin position="458"/>
        <end position="608"/>
    </location>
</feature>
<dbReference type="InterPro" id="IPR009014">
    <property type="entry name" value="Transketo_C/PFOR_II"/>
</dbReference>
<dbReference type="HOGENOM" id="CLU_009166_1_0_4"/>
<dbReference type="CDD" id="cd07034">
    <property type="entry name" value="TPP_PYR_PFOR_IOR-alpha_like"/>
    <property type="match status" value="1"/>
</dbReference>
<keyword evidence="2" id="KW-0004">4Fe-4S</keyword>
<dbReference type="InterPro" id="IPR019752">
    <property type="entry name" value="Pyrv/ketoisovalerate_OxRed_cat"/>
</dbReference>
<protein>
    <submittedName>
        <fullName evidence="10">Pyruvate ferredoxin/flavodoxin oxidoreductase</fullName>
    </submittedName>
</protein>
<dbReference type="Pfam" id="PF02775">
    <property type="entry name" value="TPP_enzyme_C"/>
    <property type="match status" value="1"/>
</dbReference>
<dbReference type="Gene3D" id="3.40.50.970">
    <property type="match status" value="2"/>
</dbReference>
<dbReference type="InterPro" id="IPR011766">
    <property type="entry name" value="TPP_enzyme_TPP-bd"/>
</dbReference>
<sequence>MSDGRFTATAGRVYLSGVQALVRLTVMQRMRDAAAGLSTAGFVSGYRGSPLGGLDLEFVRARDVLSAHEIRFQPGVNEELAATAVWGTQQVDLIGESKFDGVFALWYGKGPGVDRSVDVLKHMNYAGTSAHGGVLLVAGDDHGAYSSTLPHQSDHVFSAAMIPVLYPCNVDEYIELGLHGFAMSRYSGCAVGFKALADTVESSASVDADPCAVRIRTPEDHVLPEGGLNCRTSSATLGAQARAQEWLTHQHKYFAVLAYARANRLNRVVGTAPRARIGIVATGKSYLDVCEALKLLGVDDSGGADAAIRLFKVAMPWPLEPEGVHEFAQGLDEIVVVEEKRPIVEPQIRTMLYDWPEALRPAIHGKTNEYGTIGDCDPESVLSSVGDFSVIRIARVIAGRLERLFGTQAFRSRLQAFEQSLDVVQRARSIPARSAYYCSGCPHSTSTRVPPGSVALAGIGCHVMATSIYPEHNRTFTQMGGEGATWIGQAPFSNRPHVFANLGDGTYFHSGYLAIRAAVAAGTRITYKILYNDAVAMTGGQSVDGTITVHAMARQLAAEGVRKIAVVTDDVARYANRDGLADHVTIHPRDAFDDVQRALREVDGVSVLIYDQVCAAEKRRRVVRGTLPATRRRAFVNAHVCEDCGDCGKVSNCSAIVPVHTPLGRKRTINQTSCNHDFSCTDGFCPSFVTVVGGALRKRTARPDSAPDSIEPALPTPALPAVSARPFNILVCGIGGTGVITIGALLGRAAHLEGKGVSVLDMTGMSQKNGAVTCHVRIFDAPGDTWAQRIPSAHADLLLGCDMLTAAAPDAVERVGRDRTVVTLNGHEQQPGYAAQLSDWQFPRDEVEQLLADAAGREVDVIDANRLATQHFGDEMLANIVMLGYAWQRGRVPLSEASLLRAIELNGVAVEKNRAAFALGRRAAAAETGDRQPRQQAIVWARPQSLDASISRHGAFLAAYQHSRYAARYRDFVERVRAAERAACAKDAIARAVAENLFRLMAYKDEYEVARLYVDPEFGRTLDETFEGAYTLRFHFAPPMLPLRRRGAIATKRTFGPWFIVVLRMLAACRAVRGTWLDPFGHTAERKSERRLIDEYMAGIDQALATLDSERYDTVLELARLPEQIRGYGHVKAARMRQASQTWNGLLARLTGREVARDGVPTATDDPHFDPLAVAFPQRSQS</sequence>
<name>B1Z5T5_BURA4</name>
<dbReference type="KEGG" id="bac:BamMC406_5688"/>
<evidence type="ECO:0000259" key="9">
    <source>
        <dbReference type="Pfam" id="PF20169"/>
    </source>
</evidence>
<evidence type="ECO:0000259" key="8">
    <source>
        <dbReference type="Pfam" id="PF02775"/>
    </source>
</evidence>
<evidence type="ECO:0000256" key="6">
    <source>
        <dbReference type="ARBA" id="ARBA00023014"/>
    </source>
</evidence>
<dbReference type="OrthoDB" id="9803617at2"/>
<dbReference type="GO" id="GO:0044281">
    <property type="term" value="P:small molecule metabolic process"/>
    <property type="evidence" value="ECO:0007669"/>
    <property type="project" value="UniProtKB-ARBA"/>
</dbReference>
<dbReference type="GO" id="GO:0016625">
    <property type="term" value="F:oxidoreductase activity, acting on the aldehyde or oxo group of donors, iron-sulfur protein as acceptor"/>
    <property type="evidence" value="ECO:0007669"/>
    <property type="project" value="UniProtKB-ARBA"/>
</dbReference>
<dbReference type="Pfam" id="PF20169">
    <property type="entry name" value="DUF6537"/>
    <property type="match status" value="1"/>
</dbReference>
<dbReference type="PANTHER" id="PTHR48084:SF3">
    <property type="entry name" value="SUBUNIT OF PYRUVATE:FLAVODOXIN OXIDOREDUCTASE"/>
    <property type="match status" value="1"/>
</dbReference>
<evidence type="ECO:0000256" key="3">
    <source>
        <dbReference type="ARBA" id="ARBA00022982"/>
    </source>
</evidence>
<evidence type="ECO:0000313" key="11">
    <source>
        <dbReference type="Proteomes" id="UP000001680"/>
    </source>
</evidence>
<dbReference type="PANTHER" id="PTHR48084">
    <property type="entry name" value="2-OXOGLUTARATE OXIDOREDUCTASE SUBUNIT KORB-RELATED"/>
    <property type="match status" value="1"/>
</dbReference>
<dbReference type="SUPFAM" id="SSF52922">
    <property type="entry name" value="TK C-terminal domain-like"/>
    <property type="match status" value="1"/>
</dbReference>
<dbReference type="AlphaFoldDB" id="B1Z5T5"/>
<reference evidence="11" key="1">
    <citation type="submission" date="2008-04" db="EMBL/GenBank/DDBJ databases">
        <title>Complete sequence of chromosome 3 of Burkholderia ambifaria MC40-6.</title>
        <authorList>
            <person name="Copeland A."/>
            <person name="Lucas S."/>
            <person name="Lapidus A."/>
            <person name="Glavina del Rio T."/>
            <person name="Dalin E."/>
            <person name="Tice H."/>
            <person name="Pitluck S."/>
            <person name="Chain P."/>
            <person name="Malfatti S."/>
            <person name="Shin M."/>
            <person name="Vergez L."/>
            <person name="Lang D."/>
            <person name="Schmutz J."/>
            <person name="Larimer F."/>
            <person name="Land M."/>
            <person name="Hauser L."/>
            <person name="Kyrpides N."/>
            <person name="Lykidis A."/>
            <person name="Ramette A."/>
            <person name="Konstantinidis K."/>
            <person name="Tiedje J."/>
            <person name="Richardson P."/>
        </authorList>
    </citation>
    <scope>NUCLEOTIDE SEQUENCE [LARGE SCALE GENOMIC DNA]</scope>
    <source>
        <strain evidence="11">MC40-6</strain>
    </source>
</reference>
<dbReference type="InterPro" id="IPR002880">
    <property type="entry name" value="Pyrv_Fd/Flavodoxin_OxRdtase_N"/>
</dbReference>
<dbReference type="Proteomes" id="UP000001680">
    <property type="component" value="Chromosome 3"/>
</dbReference>
<dbReference type="SUPFAM" id="SSF53323">
    <property type="entry name" value="Pyruvate-ferredoxin oxidoreductase, PFOR, domain III"/>
    <property type="match status" value="1"/>
</dbReference>
<dbReference type="NCBIfam" id="NF009589">
    <property type="entry name" value="PRK13030.1"/>
    <property type="match status" value="1"/>
</dbReference>
<keyword evidence="4" id="KW-0560">Oxidoreductase</keyword>
<keyword evidence="2" id="KW-0479">Metal-binding</keyword>
<keyword evidence="3" id="KW-0249">Electron transport</keyword>
<evidence type="ECO:0000256" key="5">
    <source>
        <dbReference type="ARBA" id="ARBA00023004"/>
    </source>
</evidence>
<dbReference type="InterPro" id="IPR002869">
    <property type="entry name" value="Pyrv_flavodox_OxRed_cen"/>
</dbReference>
<dbReference type="SUPFAM" id="SSF52518">
    <property type="entry name" value="Thiamin diphosphate-binding fold (THDP-binding)"/>
    <property type="match status" value="2"/>
</dbReference>
<evidence type="ECO:0000256" key="1">
    <source>
        <dbReference type="ARBA" id="ARBA00022448"/>
    </source>
</evidence>
<accession>B1Z5T5</accession>
<evidence type="ECO:0000256" key="4">
    <source>
        <dbReference type="ARBA" id="ARBA00023002"/>
    </source>
</evidence>
<keyword evidence="6" id="KW-0411">Iron-sulfur</keyword>